<keyword evidence="1" id="KW-0238">DNA-binding</keyword>
<dbReference type="CDD" id="cd00093">
    <property type="entry name" value="HTH_XRE"/>
    <property type="match status" value="1"/>
</dbReference>
<dbReference type="Proteomes" id="UP000268291">
    <property type="component" value="Unassembled WGS sequence"/>
</dbReference>
<dbReference type="Pfam" id="PF01381">
    <property type="entry name" value="HTH_3"/>
    <property type="match status" value="1"/>
</dbReference>
<dbReference type="PANTHER" id="PTHR46797">
    <property type="entry name" value="HTH-TYPE TRANSCRIPTIONAL REGULATOR"/>
    <property type="match status" value="1"/>
</dbReference>
<name>A0ABY0C8J0_9MICO</name>
<sequence length="141" mass="15292">MRDIARLDDYRLDDYRPDDHRSRPEGNPDAPSAVPPRDASERKPTPAPEPLWREALGERLRAHRTDRGETLTQTADRAGVSPQYLSEMERGLKEPSSEMIAAVAGALGLSLLDLVGDVARHLVASTGRATSSAPQLLATAA</sequence>
<dbReference type="PROSITE" id="PS50943">
    <property type="entry name" value="HTH_CROC1"/>
    <property type="match status" value="1"/>
</dbReference>
<keyword evidence="5" id="KW-1185">Reference proteome</keyword>
<organism evidence="4 5">
    <name type="scientific">Labedella gwakjiensis</name>
    <dbReference type="NCBI Taxonomy" id="390269"/>
    <lineage>
        <taxon>Bacteria</taxon>
        <taxon>Bacillati</taxon>
        <taxon>Actinomycetota</taxon>
        <taxon>Actinomycetes</taxon>
        <taxon>Micrococcales</taxon>
        <taxon>Microbacteriaceae</taxon>
        <taxon>Labedella</taxon>
    </lineage>
</organism>
<feature type="region of interest" description="Disordered" evidence="2">
    <location>
        <begin position="1"/>
        <end position="53"/>
    </location>
</feature>
<dbReference type="InterPro" id="IPR001387">
    <property type="entry name" value="Cro/C1-type_HTH"/>
</dbReference>
<proteinExistence type="predicted"/>
<protein>
    <submittedName>
        <fullName evidence="4">XRE family transcriptional regulator</fullName>
    </submittedName>
</protein>
<dbReference type="SMART" id="SM00530">
    <property type="entry name" value="HTH_XRE"/>
    <property type="match status" value="1"/>
</dbReference>
<dbReference type="RefSeq" id="WP_106564154.1">
    <property type="nucleotide sequence ID" value="NZ_PYAU01000001.1"/>
</dbReference>
<dbReference type="InterPro" id="IPR010982">
    <property type="entry name" value="Lambda_DNA-bd_dom_sf"/>
</dbReference>
<evidence type="ECO:0000313" key="5">
    <source>
        <dbReference type="Proteomes" id="UP000268291"/>
    </source>
</evidence>
<dbReference type="PANTHER" id="PTHR46797:SF1">
    <property type="entry name" value="METHYLPHOSPHONATE SYNTHASE"/>
    <property type="match status" value="1"/>
</dbReference>
<evidence type="ECO:0000256" key="1">
    <source>
        <dbReference type="ARBA" id="ARBA00023125"/>
    </source>
</evidence>
<feature type="domain" description="HTH cro/C1-type" evidence="3">
    <location>
        <begin position="60"/>
        <end position="114"/>
    </location>
</feature>
<feature type="compositionally biased region" description="Basic and acidic residues" evidence="2">
    <location>
        <begin position="1"/>
        <end position="26"/>
    </location>
</feature>
<reference evidence="4 5" key="1">
    <citation type="submission" date="2018-12" db="EMBL/GenBank/DDBJ databases">
        <authorList>
            <person name="hu s."/>
            <person name="Xu Y."/>
            <person name="Xu B."/>
            <person name="Li F."/>
        </authorList>
    </citation>
    <scope>NUCLEOTIDE SEQUENCE [LARGE SCALE GENOMIC DNA]</scope>
    <source>
        <strain evidence="4 5">KSW2-17</strain>
    </source>
</reference>
<evidence type="ECO:0000259" key="3">
    <source>
        <dbReference type="PROSITE" id="PS50943"/>
    </source>
</evidence>
<accession>A0ABY0C8J0</accession>
<dbReference type="Gene3D" id="1.10.260.40">
    <property type="entry name" value="lambda repressor-like DNA-binding domains"/>
    <property type="match status" value="1"/>
</dbReference>
<evidence type="ECO:0000256" key="2">
    <source>
        <dbReference type="SAM" id="MobiDB-lite"/>
    </source>
</evidence>
<dbReference type="EMBL" id="RZGY01000001">
    <property type="protein sequence ID" value="RUQ86312.1"/>
    <property type="molecule type" value="Genomic_DNA"/>
</dbReference>
<comment type="caution">
    <text evidence="4">The sequence shown here is derived from an EMBL/GenBank/DDBJ whole genome shotgun (WGS) entry which is preliminary data.</text>
</comment>
<dbReference type="InterPro" id="IPR050807">
    <property type="entry name" value="TransReg_Diox_bact_type"/>
</dbReference>
<evidence type="ECO:0000313" key="4">
    <source>
        <dbReference type="EMBL" id="RUQ86312.1"/>
    </source>
</evidence>
<dbReference type="SUPFAM" id="SSF47413">
    <property type="entry name" value="lambda repressor-like DNA-binding domains"/>
    <property type="match status" value="1"/>
</dbReference>
<gene>
    <name evidence="4" type="ORF">ELQ93_04755</name>
</gene>